<dbReference type="EMBL" id="SNWQ01000005">
    <property type="protein sequence ID" value="TDO50141.1"/>
    <property type="molecule type" value="Genomic_DNA"/>
</dbReference>
<dbReference type="CDD" id="cd06261">
    <property type="entry name" value="TM_PBP2"/>
    <property type="match status" value="1"/>
</dbReference>
<evidence type="ECO:0000256" key="4">
    <source>
        <dbReference type="ARBA" id="ARBA00022692"/>
    </source>
</evidence>
<keyword evidence="10" id="KW-1185">Reference proteome</keyword>
<evidence type="ECO:0000313" key="10">
    <source>
        <dbReference type="Proteomes" id="UP000295388"/>
    </source>
</evidence>
<evidence type="ECO:0000259" key="8">
    <source>
        <dbReference type="PROSITE" id="PS50928"/>
    </source>
</evidence>
<keyword evidence="2" id="KW-0813">Transport</keyword>
<reference evidence="9 10" key="1">
    <citation type="submission" date="2019-03" db="EMBL/GenBank/DDBJ databases">
        <title>Genomic Encyclopedia of Type Strains, Phase III (KMG-III): the genomes of soil and plant-associated and newly described type strains.</title>
        <authorList>
            <person name="Whitman W."/>
        </authorList>
    </citation>
    <scope>NUCLEOTIDE SEQUENCE [LARGE SCALE GENOMIC DNA]</scope>
    <source>
        <strain evidence="9 10">VKM Ac-2527</strain>
    </source>
</reference>
<dbReference type="PANTHER" id="PTHR43744">
    <property type="entry name" value="ABC TRANSPORTER PERMEASE PROTEIN MG189-RELATED-RELATED"/>
    <property type="match status" value="1"/>
</dbReference>
<comment type="caution">
    <text evidence="9">The sequence shown here is derived from an EMBL/GenBank/DDBJ whole genome shotgun (WGS) entry which is preliminary data.</text>
</comment>
<dbReference type="InterPro" id="IPR035906">
    <property type="entry name" value="MetI-like_sf"/>
</dbReference>
<feature type="transmembrane region" description="Helical" evidence="7">
    <location>
        <begin position="262"/>
        <end position="282"/>
    </location>
</feature>
<evidence type="ECO:0000256" key="1">
    <source>
        <dbReference type="ARBA" id="ARBA00004651"/>
    </source>
</evidence>
<evidence type="ECO:0000256" key="6">
    <source>
        <dbReference type="ARBA" id="ARBA00023136"/>
    </source>
</evidence>
<keyword evidence="5 7" id="KW-1133">Transmembrane helix</keyword>
<dbReference type="SUPFAM" id="SSF161098">
    <property type="entry name" value="MetI-like"/>
    <property type="match status" value="1"/>
</dbReference>
<protein>
    <submittedName>
        <fullName evidence="9">Putative aldouronate transport system permease protein</fullName>
    </submittedName>
</protein>
<evidence type="ECO:0000256" key="2">
    <source>
        <dbReference type="ARBA" id="ARBA00022448"/>
    </source>
</evidence>
<dbReference type="GO" id="GO:0055085">
    <property type="term" value="P:transmembrane transport"/>
    <property type="evidence" value="ECO:0007669"/>
    <property type="project" value="InterPro"/>
</dbReference>
<evidence type="ECO:0000313" key="9">
    <source>
        <dbReference type="EMBL" id="TDO50141.1"/>
    </source>
</evidence>
<evidence type="ECO:0000256" key="3">
    <source>
        <dbReference type="ARBA" id="ARBA00022475"/>
    </source>
</evidence>
<dbReference type="OrthoDB" id="9810086at2"/>
<feature type="transmembrane region" description="Helical" evidence="7">
    <location>
        <begin position="118"/>
        <end position="137"/>
    </location>
</feature>
<accession>A0A4R6KJN2</accession>
<gene>
    <name evidence="9" type="ORF">EV643_105372</name>
</gene>
<feature type="transmembrane region" description="Helical" evidence="7">
    <location>
        <begin position="20"/>
        <end position="41"/>
    </location>
</feature>
<dbReference type="PROSITE" id="PS50928">
    <property type="entry name" value="ABC_TM1"/>
    <property type="match status" value="1"/>
</dbReference>
<feature type="domain" description="ABC transmembrane type-1" evidence="8">
    <location>
        <begin position="82"/>
        <end position="282"/>
    </location>
</feature>
<feature type="transmembrane region" description="Helical" evidence="7">
    <location>
        <begin position="149"/>
        <end position="169"/>
    </location>
</feature>
<dbReference type="GO" id="GO:0005886">
    <property type="term" value="C:plasma membrane"/>
    <property type="evidence" value="ECO:0007669"/>
    <property type="project" value="UniProtKB-SubCell"/>
</dbReference>
<dbReference type="RefSeq" id="WP_133800390.1">
    <property type="nucleotide sequence ID" value="NZ_SNWQ01000005.1"/>
</dbReference>
<dbReference type="PANTHER" id="PTHR43744:SF9">
    <property type="entry name" value="POLYGALACTURONAN_RHAMNOGALACTURONAN TRANSPORT SYSTEM PERMEASE PROTEIN YTCP"/>
    <property type="match status" value="1"/>
</dbReference>
<sequence>MSTTDARPAWAGKPSVPTSVIKAIVLVIVTAVVLFPFLVVISTSLATQADLTANGGFMIVPESFTLDAYRAVLSGGVVTRAVGVSAFVTVVGTALSLVCTALAAYGLTRRDSFGHRPILTFFLLTFLFTPGIIPSYLMVKQLGLIDNVWALILPSAISAFNLVIVRGFFMGIPDELIDAARIDGAGELRIFATIVLPLSRAVLAVVGLFYAVGYWNAFFNAMLYLNDTSLWPLQLVVRTYVLQANPILDASGDAGAQPPTQAIQMAVAVLALLPIAMVFPFLQRNFTKGVLTGAIKG</sequence>
<feature type="transmembrane region" description="Helical" evidence="7">
    <location>
        <begin position="82"/>
        <end position="106"/>
    </location>
</feature>
<keyword evidence="4 7" id="KW-0812">Transmembrane</keyword>
<dbReference type="InterPro" id="IPR000515">
    <property type="entry name" value="MetI-like"/>
</dbReference>
<evidence type="ECO:0000256" key="5">
    <source>
        <dbReference type="ARBA" id="ARBA00022989"/>
    </source>
</evidence>
<keyword evidence="3" id="KW-1003">Cell membrane</keyword>
<name>A0A4R6KJN2_9ACTN</name>
<dbReference type="AlphaFoldDB" id="A0A4R6KJN2"/>
<dbReference type="Proteomes" id="UP000295388">
    <property type="component" value="Unassembled WGS sequence"/>
</dbReference>
<organism evidence="9 10">
    <name type="scientific">Kribbella caucasensis</name>
    <dbReference type="NCBI Taxonomy" id="2512215"/>
    <lineage>
        <taxon>Bacteria</taxon>
        <taxon>Bacillati</taxon>
        <taxon>Actinomycetota</taxon>
        <taxon>Actinomycetes</taxon>
        <taxon>Propionibacteriales</taxon>
        <taxon>Kribbellaceae</taxon>
        <taxon>Kribbella</taxon>
    </lineage>
</organism>
<feature type="transmembrane region" description="Helical" evidence="7">
    <location>
        <begin position="190"/>
        <end position="215"/>
    </location>
</feature>
<comment type="subcellular location">
    <subcellularLocation>
        <location evidence="1">Cell membrane</location>
        <topology evidence="1">Multi-pass membrane protein</topology>
    </subcellularLocation>
</comment>
<evidence type="ECO:0000256" key="7">
    <source>
        <dbReference type="SAM" id="Phobius"/>
    </source>
</evidence>
<proteinExistence type="predicted"/>
<keyword evidence="6 7" id="KW-0472">Membrane</keyword>
<dbReference type="Gene3D" id="1.10.3720.10">
    <property type="entry name" value="MetI-like"/>
    <property type="match status" value="1"/>
</dbReference>